<name>A0ABU8RT14_9SPHN</name>
<accession>A0ABU8RT14</accession>
<comment type="caution">
    <text evidence="1">The sequence shown here is derived from an EMBL/GenBank/DDBJ whole genome shotgun (WGS) entry which is preliminary data.</text>
</comment>
<proteinExistence type="predicted"/>
<keyword evidence="2" id="KW-1185">Reference proteome</keyword>
<dbReference type="EMBL" id="JBBHJZ010000001">
    <property type="protein sequence ID" value="MEJ5975907.1"/>
    <property type="molecule type" value="Genomic_DNA"/>
</dbReference>
<gene>
    <name evidence="1" type="ORF">WG901_04630</name>
</gene>
<evidence type="ECO:0000313" key="1">
    <source>
        <dbReference type="EMBL" id="MEJ5975907.1"/>
    </source>
</evidence>
<dbReference type="Proteomes" id="UP001361239">
    <property type="component" value="Unassembled WGS sequence"/>
</dbReference>
<evidence type="ECO:0008006" key="3">
    <source>
        <dbReference type="Google" id="ProtNLM"/>
    </source>
</evidence>
<dbReference type="InterPro" id="IPR036412">
    <property type="entry name" value="HAD-like_sf"/>
</dbReference>
<dbReference type="SUPFAM" id="SSF52266">
    <property type="entry name" value="SGNH hydrolase"/>
    <property type="match status" value="1"/>
</dbReference>
<dbReference type="RefSeq" id="WP_339585836.1">
    <property type="nucleotide sequence ID" value="NZ_JBBHJZ010000001.1"/>
</dbReference>
<organism evidence="1 2">
    <name type="scientific">Novosphingobium anseongense</name>
    <dbReference type="NCBI Taxonomy" id="3133436"/>
    <lineage>
        <taxon>Bacteria</taxon>
        <taxon>Pseudomonadati</taxon>
        <taxon>Pseudomonadota</taxon>
        <taxon>Alphaproteobacteria</taxon>
        <taxon>Sphingomonadales</taxon>
        <taxon>Sphingomonadaceae</taxon>
        <taxon>Novosphingobium</taxon>
    </lineage>
</organism>
<dbReference type="InterPro" id="IPR036514">
    <property type="entry name" value="SGNH_hydro_sf"/>
</dbReference>
<dbReference type="Gene3D" id="3.40.50.1110">
    <property type="entry name" value="SGNH hydrolase"/>
    <property type="match status" value="1"/>
</dbReference>
<sequence>MIASEVKLVVWDLDDTFWQGTLSEETIVPIAGNTDLVRLLAARGIVSSICSKNERHAVEVQLKTLEMWDYFVLPSVSFASKGRAIAEVIEALQLRPENVVFLDDNPSVRAEAAYTCPGLQCLASPDELRAVLDDPQLQGKPDPELSRLAQYRQLAERFDRRQNHAASDADFLRQSEIRIEIDYAVENHIDRIVELINRSNQLNFTKRRLLDAAAKARFVEELSLFGFKAGVVRAWDKYGDYGVVGFFMTLATLREYRLEHFVFSCRIMNMGIEQYVYEYLKKPAIDVAQPVANGLADHPRIAWIHFGTGAEVVDRLHDRQLVLIGGCDMLQLSTYCGGRSSEFTNRTHRGIIKRLDDPFILLDDSEAVAASPLRGEIPAFDFEDLIELRDALAQADAVVVSLYRMMEINYFRGRDGLTVRFDEDAVTQILASDRGLWFVRNFGFLEFSHEQRQELVRLSLVRLAELTQPGCPVIVLLENTRKLEANPNEKALREIYNQFLVDQSRTIDRVECIDVNAVTKVDWLFDDGFHMSRQGYFELAQAVRTRLP</sequence>
<evidence type="ECO:0000313" key="2">
    <source>
        <dbReference type="Proteomes" id="UP001361239"/>
    </source>
</evidence>
<reference evidence="1 2" key="1">
    <citation type="submission" date="2024-03" db="EMBL/GenBank/DDBJ databases">
        <authorList>
            <person name="Jo J.-H."/>
        </authorList>
    </citation>
    <scope>NUCLEOTIDE SEQUENCE [LARGE SCALE GENOMIC DNA]</scope>
    <source>
        <strain evidence="1 2">PS1R-30</strain>
    </source>
</reference>
<protein>
    <recommendedName>
        <fullName evidence="3">FkbH-like protein</fullName>
    </recommendedName>
</protein>
<dbReference type="Gene3D" id="3.40.50.1000">
    <property type="entry name" value="HAD superfamily/HAD-like"/>
    <property type="match status" value="1"/>
</dbReference>
<dbReference type="SUPFAM" id="SSF56784">
    <property type="entry name" value="HAD-like"/>
    <property type="match status" value="1"/>
</dbReference>
<dbReference type="InterPro" id="IPR023214">
    <property type="entry name" value="HAD_sf"/>
</dbReference>